<protein>
    <submittedName>
        <fullName evidence="4">Ureidoglycolate lyase</fullName>
        <ecNumber evidence="4">4.3.2.3</ecNumber>
    </submittedName>
</protein>
<dbReference type="RefSeq" id="WP_146392217.1">
    <property type="nucleotide sequence ID" value="NZ_SJPK01000007.1"/>
</dbReference>
<evidence type="ECO:0000313" key="5">
    <source>
        <dbReference type="Proteomes" id="UP000318053"/>
    </source>
</evidence>
<dbReference type="Proteomes" id="UP000318053">
    <property type="component" value="Unassembled WGS sequence"/>
</dbReference>
<dbReference type="Pfam" id="PF01557">
    <property type="entry name" value="FAA_hydrolase"/>
    <property type="match status" value="1"/>
</dbReference>
<evidence type="ECO:0000256" key="1">
    <source>
        <dbReference type="ARBA" id="ARBA00010211"/>
    </source>
</evidence>
<evidence type="ECO:0000256" key="2">
    <source>
        <dbReference type="ARBA" id="ARBA00022723"/>
    </source>
</evidence>
<accession>A0A5C5XUF5</accession>
<evidence type="ECO:0000313" key="4">
    <source>
        <dbReference type="EMBL" id="TWT65232.1"/>
    </source>
</evidence>
<keyword evidence="5" id="KW-1185">Reference proteome</keyword>
<dbReference type="SUPFAM" id="SSF56529">
    <property type="entry name" value="FAH"/>
    <property type="match status" value="1"/>
</dbReference>
<dbReference type="InterPro" id="IPR036663">
    <property type="entry name" value="Fumarylacetoacetase_C_sf"/>
</dbReference>
<dbReference type="AlphaFoldDB" id="A0A5C5XUF5"/>
<dbReference type="InterPro" id="IPR051121">
    <property type="entry name" value="FAH"/>
</dbReference>
<keyword evidence="2" id="KW-0479">Metal-binding</keyword>
<evidence type="ECO:0000259" key="3">
    <source>
        <dbReference type="Pfam" id="PF01557"/>
    </source>
</evidence>
<dbReference type="GO" id="GO:0046872">
    <property type="term" value="F:metal ion binding"/>
    <property type="evidence" value="ECO:0007669"/>
    <property type="project" value="UniProtKB-KW"/>
</dbReference>
<dbReference type="EC" id="4.3.2.3" evidence="4"/>
<dbReference type="OrthoDB" id="9805307at2"/>
<name>A0A5C5XUF5_9BACT</name>
<dbReference type="PANTHER" id="PTHR42796">
    <property type="entry name" value="FUMARYLACETOACETATE HYDROLASE DOMAIN-CONTAINING PROTEIN 2A-RELATED"/>
    <property type="match status" value="1"/>
</dbReference>
<keyword evidence="4" id="KW-0456">Lyase</keyword>
<dbReference type="GO" id="GO:0016853">
    <property type="term" value="F:isomerase activity"/>
    <property type="evidence" value="ECO:0007669"/>
    <property type="project" value="UniProtKB-ARBA"/>
</dbReference>
<organism evidence="4 5">
    <name type="scientific">Allorhodopirellula solitaria</name>
    <dbReference type="NCBI Taxonomy" id="2527987"/>
    <lineage>
        <taxon>Bacteria</taxon>
        <taxon>Pseudomonadati</taxon>
        <taxon>Planctomycetota</taxon>
        <taxon>Planctomycetia</taxon>
        <taxon>Pirellulales</taxon>
        <taxon>Pirellulaceae</taxon>
        <taxon>Allorhodopirellula</taxon>
    </lineage>
</organism>
<feature type="domain" description="Fumarylacetoacetase-like C-terminal" evidence="3">
    <location>
        <begin position="88"/>
        <end position="297"/>
    </location>
</feature>
<proteinExistence type="inferred from homology"/>
<dbReference type="GO" id="GO:0019752">
    <property type="term" value="P:carboxylic acid metabolic process"/>
    <property type="evidence" value="ECO:0007669"/>
    <property type="project" value="UniProtKB-ARBA"/>
</dbReference>
<comment type="caution">
    <text evidence="4">The sequence shown here is derived from an EMBL/GenBank/DDBJ whole genome shotgun (WGS) entry which is preliminary data.</text>
</comment>
<gene>
    <name evidence="4" type="ORF">CA85_31440</name>
</gene>
<comment type="similarity">
    <text evidence="1">Belongs to the FAH family.</text>
</comment>
<dbReference type="Gene3D" id="3.90.850.10">
    <property type="entry name" value="Fumarylacetoacetase-like, C-terminal domain"/>
    <property type="match status" value="1"/>
</dbReference>
<dbReference type="FunFam" id="3.90.850.10:FF:000002">
    <property type="entry name" value="2-hydroxyhepta-2,4-diene-1,7-dioate isomerase"/>
    <property type="match status" value="1"/>
</dbReference>
<dbReference type="EMBL" id="SJPK01000007">
    <property type="protein sequence ID" value="TWT65232.1"/>
    <property type="molecule type" value="Genomic_DNA"/>
</dbReference>
<dbReference type="GO" id="GO:0050385">
    <property type="term" value="F:ureidoglycolate lyase activity"/>
    <property type="evidence" value="ECO:0007669"/>
    <property type="project" value="UniProtKB-EC"/>
</dbReference>
<dbReference type="PANTHER" id="PTHR42796:SF4">
    <property type="entry name" value="FUMARYLACETOACETATE HYDROLASE DOMAIN-CONTAINING PROTEIN 2A"/>
    <property type="match status" value="1"/>
</dbReference>
<sequence>MAAFCRYLEPSGQTRFALYRDGDTNSSVSPQVCPLAELIDEPTEKLLANSKHIFDWSAEQIASIPQPTTAQWQVAPEKFLPPVDTPEKVICIGLNYLDHAIETGAQPPTEPVVFSKFNTSLIGSGEDIVLPKLSEKVDYEAEFVVVIGKTARHVSAADALQYVFGYTAGHDVSARDWQKGRPGGQWLLGKTFDTFAPVGPAIVTGDQLTDPGNVSVKMVIKNRLGEEVVQSSTTAQLIFDIPTLIAHLSQFITLHPGDLIFTGTPPGVGDARTPPRYLRHGDQCRVEIAGLGPLTNTCRDEVIR</sequence>
<dbReference type="InterPro" id="IPR011234">
    <property type="entry name" value="Fumarylacetoacetase-like_C"/>
</dbReference>
<reference evidence="4 5" key="1">
    <citation type="submission" date="2019-02" db="EMBL/GenBank/DDBJ databases">
        <title>Deep-cultivation of Planctomycetes and their phenomic and genomic characterization uncovers novel biology.</title>
        <authorList>
            <person name="Wiegand S."/>
            <person name="Jogler M."/>
            <person name="Boedeker C."/>
            <person name="Pinto D."/>
            <person name="Vollmers J."/>
            <person name="Rivas-Marin E."/>
            <person name="Kohn T."/>
            <person name="Peeters S.H."/>
            <person name="Heuer A."/>
            <person name="Rast P."/>
            <person name="Oberbeckmann S."/>
            <person name="Bunk B."/>
            <person name="Jeske O."/>
            <person name="Meyerdierks A."/>
            <person name="Storesund J.E."/>
            <person name="Kallscheuer N."/>
            <person name="Luecker S."/>
            <person name="Lage O.M."/>
            <person name="Pohl T."/>
            <person name="Merkel B.J."/>
            <person name="Hornburger P."/>
            <person name="Mueller R.-W."/>
            <person name="Bruemmer F."/>
            <person name="Labrenz M."/>
            <person name="Spormann A.M."/>
            <person name="Op Den Camp H."/>
            <person name="Overmann J."/>
            <person name="Amann R."/>
            <person name="Jetten M.S.M."/>
            <person name="Mascher T."/>
            <person name="Medema M.H."/>
            <person name="Devos D.P."/>
            <person name="Kaster A.-K."/>
            <person name="Ovreas L."/>
            <person name="Rohde M."/>
            <person name="Galperin M.Y."/>
            <person name="Jogler C."/>
        </authorList>
    </citation>
    <scope>NUCLEOTIDE SEQUENCE [LARGE SCALE GENOMIC DNA]</scope>
    <source>
        <strain evidence="4 5">CA85</strain>
    </source>
</reference>